<dbReference type="EMBL" id="DWZJ01000069">
    <property type="protein sequence ID" value="HJB13677.1"/>
    <property type="molecule type" value="Genomic_DNA"/>
</dbReference>
<dbReference type="InterPro" id="IPR002725">
    <property type="entry name" value="YgjP-like_metallopeptidase"/>
</dbReference>
<dbReference type="Pfam" id="PF01863">
    <property type="entry name" value="YgjP-like"/>
    <property type="match status" value="1"/>
</dbReference>
<evidence type="ECO:0000313" key="2">
    <source>
        <dbReference type="EMBL" id="HJB13677.1"/>
    </source>
</evidence>
<sequence length="86" mass="10188">GVAMPKLRIRDMDTRWGSCLAKKGIITLNKRLLEAPRDCIEYVVTHEFCHFIHPNHSKRFYDFLTMLLPDWKARKKVLDQNFVNSL</sequence>
<dbReference type="AlphaFoldDB" id="A0A9D2LJF9"/>
<accession>A0A9D2LJF9</accession>
<dbReference type="PANTHER" id="PTHR30399:SF1">
    <property type="entry name" value="UTP PYROPHOSPHATASE"/>
    <property type="match status" value="1"/>
</dbReference>
<name>A0A9D2LJF9_9FIRM</name>
<organism evidence="2 3">
    <name type="scientific">Candidatus Oscillibacter excrementigallinarum</name>
    <dbReference type="NCBI Taxonomy" id="2838716"/>
    <lineage>
        <taxon>Bacteria</taxon>
        <taxon>Bacillati</taxon>
        <taxon>Bacillota</taxon>
        <taxon>Clostridia</taxon>
        <taxon>Eubacteriales</taxon>
        <taxon>Oscillospiraceae</taxon>
        <taxon>Oscillibacter</taxon>
    </lineage>
</organism>
<reference evidence="2" key="2">
    <citation type="submission" date="2021-04" db="EMBL/GenBank/DDBJ databases">
        <authorList>
            <person name="Gilroy R."/>
        </authorList>
    </citation>
    <scope>NUCLEOTIDE SEQUENCE</scope>
    <source>
        <strain evidence="2">ChiBcec18-1249</strain>
    </source>
</reference>
<dbReference type="CDD" id="cd07344">
    <property type="entry name" value="M48_yhfN_like"/>
    <property type="match status" value="1"/>
</dbReference>
<feature type="domain" description="YgjP-like metallopeptidase" evidence="1">
    <location>
        <begin position="1"/>
        <end position="81"/>
    </location>
</feature>
<protein>
    <submittedName>
        <fullName evidence="2">M48 family metallopeptidase</fullName>
    </submittedName>
</protein>
<evidence type="ECO:0000313" key="3">
    <source>
        <dbReference type="Proteomes" id="UP000823824"/>
    </source>
</evidence>
<comment type="caution">
    <text evidence="2">The sequence shown here is derived from an EMBL/GenBank/DDBJ whole genome shotgun (WGS) entry which is preliminary data.</text>
</comment>
<reference evidence="2" key="1">
    <citation type="journal article" date="2021" name="PeerJ">
        <title>Extensive microbial diversity within the chicken gut microbiome revealed by metagenomics and culture.</title>
        <authorList>
            <person name="Gilroy R."/>
            <person name="Ravi A."/>
            <person name="Getino M."/>
            <person name="Pursley I."/>
            <person name="Horton D.L."/>
            <person name="Alikhan N.F."/>
            <person name="Baker D."/>
            <person name="Gharbi K."/>
            <person name="Hall N."/>
            <person name="Watson M."/>
            <person name="Adriaenssens E.M."/>
            <person name="Foster-Nyarko E."/>
            <person name="Jarju S."/>
            <person name="Secka A."/>
            <person name="Antonio M."/>
            <person name="Oren A."/>
            <person name="Chaudhuri R.R."/>
            <person name="La Ragione R."/>
            <person name="Hildebrand F."/>
            <person name="Pallen M.J."/>
        </authorList>
    </citation>
    <scope>NUCLEOTIDE SEQUENCE</scope>
    <source>
        <strain evidence="2">ChiBcec18-1249</strain>
    </source>
</reference>
<evidence type="ECO:0000259" key="1">
    <source>
        <dbReference type="Pfam" id="PF01863"/>
    </source>
</evidence>
<dbReference type="Gene3D" id="3.30.2010.10">
    <property type="entry name" value="Metalloproteases ('zincins'), catalytic domain"/>
    <property type="match status" value="1"/>
</dbReference>
<dbReference type="InterPro" id="IPR053136">
    <property type="entry name" value="UTP_pyrophosphatase-like"/>
</dbReference>
<gene>
    <name evidence="2" type="ORF">H9787_08185</name>
</gene>
<feature type="non-terminal residue" evidence="2">
    <location>
        <position position="1"/>
    </location>
</feature>
<proteinExistence type="predicted"/>
<dbReference type="Proteomes" id="UP000823824">
    <property type="component" value="Unassembled WGS sequence"/>
</dbReference>
<dbReference type="PANTHER" id="PTHR30399">
    <property type="entry name" value="UNCHARACTERIZED PROTEIN YGJP"/>
    <property type="match status" value="1"/>
</dbReference>